<dbReference type="GO" id="GO:0015562">
    <property type="term" value="F:efflux transmembrane transporter activity"/>
    <property type="evidence" value="ECO:0007669"/>
    <property type="project" value="InterPro"/>
</dbReference>
<sequence>MSSAQEALTPQDLISRALENNLGLEVSRLDAAIKEDNLRGEWGRFAPSIGVEIGTDRLFKQLNAQDLSSSSAFNPLDPEYNHENYYARGKLGGRLPFGSTYELSGGSGRLESTYTRRASAYYDPEYTSNVKLTVTQPLLRNFGLKVNLAPIRLAKAELEVARFETRSAIETVVARVLLATYETHFSIRNLEVKQESIDLAKALLEENKKRVEAGRMSPINVTQAEARVAEAEAELIEATAFFKQRQNQLQELTQENYVLNAADYVLADVEGALPNVPGRVDHDALASVMLEKNPDYLAAMKAAENEGIRVVYSKNQRYPEINLLMSVGTSGLNDDWRGSVSDFENREDVDWSVGLAFNMALDNRAAKSRHLASKKREQQALLKVKQSEVQLLGALDNAIYQLEAGIKRRDLIEQSVELAREALKAEERRLENGKATNYEVLNQQRELSVSRTQGLAAEVEVQKAWIQLLLLQGELSEVLGYDFSFAEKGEAE</sequence>
<keyword evidence="7" id="KW-0998">Cell outer membrane</keyword>
<accession>A0A927FF28</accession>
<protein>
    <submittedName>
        <fullName evidence="9">TolC family protein</fullName>
    </submittedName>
</protein>
<dbReference type="InterPro" id="IPR051906">
    <property type="entry name" value="TolC-like"/>
</dbReference>
<dbReference type="GO" id="GO:0009279">
    <property type="term" value="C:cell outer membrane"/>
    <property type="evidence" value="ECO:0007669"/>
    <property type="project" value="UniProtKB-SubCell"/>
</dbReference>
<dbReference type="InterPro" id="IPR003423">
    <property type="entry name" value="OMP_efflux"/>
</dbReference>
<keyword evidence="10" id="KW-1185">Reference proteome</keyword>
<keyword evidence="4" id="KW-1134">Transmembrane beta strand</keyword>
<evidence type="ECO:0000256" key="3">
    <source>
        <dbReference type="ARBA" id="ARBA00022448"/>
    </source>
</evidence>
<comment type="caution">
    <text evidence="9">The sequence shown here is derived from an EMBL/GenBank/DDBJ whole genome shotgun (WGS) entry which is preliminary data.</text>
</comment>
<reference evidence="9" key="1">
    <citation type="submission" date="2020-09" db="EMBL/GenBank/DDBJ databases">
        <title>Pelagicoccus enzymogenes sp. nov. with an EPS production, isolated from marine sediment.</title>
        <authorList>
            <person name="Feng X."/>
        </authorList>
    </citation>
    <scope>NUCLEOTIDE SEQUENCE</scope>
    <source>
        <strain evidence="9">NFK12</strain>
    </source>
</reference>
<evidence type="ECO:0000313" key="10">
    <source>
        <dbReference type="Proteomes" id="UP000622317"/>
    </source>
</evidence>
<gene>
    <name evidence="9" type="ORF">IEN85_22180</name>
</gene>
<evidence type="ECO:0000313" key="9">
    <source>
        <dbReference type="EMBL" id="MBD5782223.1"/>
    </source>
</evidence>
<dbReference type="PANTHER" id="PTHR30026:SF23">
    <property type="entry name" value="TO APRF-PUTATIVE OUTER MEMBRANE EFFLUX PROTEIN OR SECRETED ALKALINE PHOSPHATASE-RELATED"/>
    <property type="match status" value="1"/>
</dbReference>
<name>A0A927FF28_9BACT</name>
<evidence type="ECO:0000256" key="8">
    <source>
        <dbReference type="SAM" id="Coils"/>
    </source>
</evidence>
<keyword evidence="5" id="KW-0812">Transmembrane</keyword>
<dbReference type="EMBL" id="JACYFG010000055">
    <property type="protein sequence ID" value="MBD5782223.1"/>
    <property type="molecule type" value="Genomic_DNA"/>
</dbReference>
<dbReference type="Proteomes" id="UP000622317">
    <property type="component" value="Unassembled WGS sequence"/>
</dbReference>
<dbReference type="PANTHER" id="PTHR30026">
    <property type="entry name" value="OUTER MEMBRANE PROTEIN TOLC"/>
    <property type="match status" value="1"/>
</dbReference>
<dbReference type="Gene3D" id="1.20.1600.10">
    <property type="entry name" value="Outer membrane efflux proteins (OEP)"/>
    <property type="match status" value="1"/>
</dbReference>
<evidence type="ECO:0000256" key="5">
    <source>
        <dbReference type="ARBA" id="ARBA00022692"/>
    </source>
</evidence>
<comment type="similarity">
    <text evidence="2">Belongs to the outer membrane factor (OMF) (TC 1.B.17) family.</text>
</comment>
<evidence type="ECO:0000256" key="6">
    <source>
        <dbReference type="ARBA" id="ARBA00023136"/>
    </source>
</evidence>
<evidence type="ECO:0000256" key="1">
    <source>
        <dbReference type="ARBA" id="ARBA00004442"/>
    </source>
</evidence>
<dbReference type="AlphaFoldDB" id="A0A927FF28"/>
<evidence type="ECO:0000256" key="7">
    <source>
        <dbReference type="ARBA" id="ARBA00023237"/>
    </source>
</evidence>
<dbReference type="SUPFAM" id="SSF56954">
    <property type="entry name" value="Outer membrane efflux proteins (OEP)"/>
    <property type="match status" value="1"/>
</dbReference>
<dbReference type="Pfam" id="PF02321">
    <property type="entry name" value="OEP"/>
    <property type="match status" value="2"/>
</dbReference>
<dbReference type="GO" id="GO:0015288">
    <property type="term" value="F:porin activity"/>
    <property type="evidence" value="ECO:0007669"/>
    <property type="project" value="TreeGrafter"/>
</dbReference>
<keyword evidence="6" id="KW-0472">Membrane</keyword>
<keyword evidence="8" id="KW-0175">Coiled coil</keyword>
<dbReference type="GO" id="GO:1990281">
    <property type="term" value="C:efflux pump complex"/>
    <property type="evidence" value="ECO:0007669"/>
    <property type="project" value="TreeGrafter"/>
</dbReference>
<feature type="coiled-coil region" evidence="8">
    <location>
        <begin position="408"/>
        <end position="436"/>
    </location>
</feature>
<organism evidence="9 10">
    <name type="scientific">Pelagicoccus enzymogenes</name>
    <dbReference type="NCBI Taxonomy" id="2773457"/>
    <lineage>
        <taxon>Bacteria</taxon>
        <taxon>Pseudomonadati</taxon>
        <taxon>Verrucomicrobiota</taxon>
        <taxon>Opitutia</taxon>
        <taxon>Puniceicoccales</taxon>
        <taxon>Pelagicoccaceae</taxon>
        <taxon>Pelagicoccus</taxon>
    </lineage>
</organism>
<proteinExistence type="inferred from homology"/>
<comment type="subcellular location">
    <subcellularLocation>
        <location evidence="1">Cell outer membrane</location>
    </subcellularLocation>
</comment>
<evidence type="ECO:0000256" key="4">
    <source>
        <dbReference type="ARBA" id="ARBA00022452"/>
    </source>
</evidence>
<evidence type="ECO:0000256" key="2">
    <source>
        <dbReference type="ARBA" id="ARBA00007613"/>
    </source>
</evidence>
<keyword evidence="3" id="KW-0813">Transport</keyword>